<evidence type="ECO:0000313" key="2">
    <source>
        <dbReference type="EMBL" id="KAG0568689.1"/>
    </source>
</evidence>
<proteinExistence type="predicted"/>
<dbReference type="Proteomes" id="UP000822688">
    <property type="component" value="Chromosome 6"/>
</dbReference>
<dbReference type="AlphaFoldDB" id="A0A8T0HEZ6"/>
<name>A0A8T0HEZ6_CERPU</name>
<evidence type="ECO:0000256" key="1">
    <source>
        <dbReference type="SAM" id="MobiDB-lite"/>
    </source>
</evidence>
<feature type="compositionally biased region" description="Basic and acidic residues" evidence="1">
    <location>
        <begin position="88"/>
        <end position="110"/>
    </location>
</feature>
<feature type="region of interest" description="Disordered" evidence="1">
    <location>
        <begin position="79"/>
        <end position="110"/>
    </location>
</feature>
<comment type="caution">
    <text evidence="2">The sequence shown here is derived from an EMBL/GenBank/DDBJ whole genome shotgun (WGS) entry which is preliminary data.</text>
</comment>
<gene>
    <name evidence="2" type="ORF">KC19_6G038200</name>
</gene>
<dbReference type="EMBL" id="CM026427">
    <property type="protein sequence ID" value="KAG0568689.1"/>
    <property type="molecule type" value="Genomic_DNA"/>
</dbReference>
<reference evidence="2 3" key="1">
    <citation type="submission" date="2020-06" db="EMBL/GenBank/DDBJ databases">
        <title>WGS assembly of Ceratodon purpureus strain R40.</title>
        <authorList>
            <person name="Carey S.B."/>
            <person name="Jenkins J."/>
            <person name="Shu S."/>
            <person name="Lovell J.T."/>
            <person name="Sreedasyam A."/>
            <person name="Maumus F."/>
            <person name="Tiley G.P."/>
            <person name="Fernandez-Pozo N."/>
            <person name="Barry K."/>
            <person name="Chen C."/>
            <person name="Wang M."/>
            <person name="Lipzen A."/>
            <person name="Daum C."/>
            <person name="Saski C.A."/>
            <person name="Payton A.C."/>
            <person name="Mcbreen J.C."/>
            <person name="Conrad R.E."/>
            <person name="Kollar L.M."/>
            <person name="Olsson S."/>
            <person name="Huttunen S."/>
            <person name="Landis J.B."/>
            <person name="Wickett N.J."/>
            <person name="Johnson M.G."/>
            <person name="Rensing S.A."/>
            <person name="Grimwood J."/>
            <person name="Schmutz J."/>
            <person name="Mcdaniel S.F."/>
        </authorList>
    </citation>
    <scope>NUCLEOTIDE SEQUENCE [LARGE SCALE GENOMIC DNA]</scope>
    <source>
        <strain evidence="2 3">R40</strain>
    </source>
</reference>
<evidence type="ECO:0000313" key="3">
    <source>
        <dbReference type="Proteomes" id="UP000822688"/>
    </source>
</evidence>
<accession>A0A8T0HEZ6</accession>
<organism evidence="2 3">
    <name type="scientific">Ceratodon purpureus</name>
    <name type="common">Fire moss</name>
    <name type="synonym">Dicranum purpureum</name>
    <dbReference type="NCBI Taxonomy" id="3225"/>
    <lineage>
        <taxon>Eukaryota</taxon>
        <taxon>Viridiplantae</taxon>
        <taxon>Streptophyta</taxon>
        <taxon>Embryophyta</taxon>
        <taxon>Bryophyta</taxon>
        <taxon>Bryophytina</taxon>
        <taxon>Bryopsida</taxon>
        <taxon>Dicranidae</taxon>
        <taxon>Pseudoditrichales</taxon>
        <taxon>Ditrichaceae</taxon>
        <taxon>Ceratodon</taxon>
    </lineage>
</organism>
<keyword evidence="3" id="KW-1185">Reference proteome</keyword>
<sequence>MPKYPFLSAPNASATTYHHESYFKILQRRISLPELPYTWRAWWRRRWRWRCEWGDGGGWRWNPRVGWRWWLRMVSGRHPRRAAAGWALEEKEGERGRGEKRRENKLGDHH</sequence>
<protein>
    <submittedName>
        <fullName evidence="2">Uncharacterized protein</fullName>
    </submittedName>
</protein>